<evidence type="ECO:0008006" key="3">
    <source>
        <dbReference type="Google" id="ProtNLM"/>
    </source>
</evidence>
<evidence type="ECO:0000313" key="2">
    <source>
        <dbReference type="Proteomes" id="UP001185028"/>
    </source>
</evidence>
<organism evidence="1 2">
    <name type="scientific">Paenibacillus hunanensis</name>
    <dbReference type="NCBI Taxonomy" id="539262"/>
    <lineage>
        <taxon>Bacteria</taxon>
        <taxon>Bacillati</taxon>
        <taxon>Bacillota</taxon>
        <taxon>Bacilli</taxon>
        <taxon>Bacillales</taxon>
        <taxon>Paenibacillaceae</taxon>
        <taxon>Paenibacillus</taxon>
    </lineage>
</organism>
<dbReference type="EMBL" id="JAVDQH010000008">
    <property type="protein sequence ID" value="MDR6244520.1"/>
    <property type="molecule type" value="Genomic_DNA"/>
</dbReference>
<dbReference type="RefSeq" id="WP_188773912.1">
    <property type="nucleotide sequence ID" value="NZ_BMMB01000001.1"/>
</dbReference>
<protein>
    <recommendedName>
        <fullName evidence="3">DUF3006 domain-containing protein</fullName>
    </recommendedName>
</protein>
<name>A0ABU1IZU6_9BACL</name>
<comment type="caution">
    <text evidence="1">The sequence shown here is derived from an EMBL/GenBank/DDBJ whole genome shotgun (WGS) entry which is preliminary data.</text>
</comment>
<dbReference type="Proteomes" id="UP001185028">
    <property type="component" value="Unassembled WGS sequence"/>
</dbReference>
<evidence type="ECO:0000313" key="1">
    <source>
        <dbReference type="EMBL" id="MDR6244520.1"/>
    </source>
</evidence>
<keyword evidence="2" id="KW-1185">Reference proteome</keyword>
<reference evidence="1 2" key="1">
    <citation type="submission" date="2023-07" db="EMBL/GenBank/DDBJ databases">
        <title>Genomic Encyclopedia of Type Strains, Phase IV (KMG-IV): sequencing the most valuable type-strain genomes for metagenomic binning, comparative biology and taxonomic classification.</title>
        <authorList>
            <person name="Goeker M."/>
        </authorList>
    </citation>
    <scope>NUCLEOTIDE SEQUENCE [LARGE SCALE GENOMIC DNA]</scope>
    <source>
        <strain evidence="1 2">DSM 22170</strain>
    </source>
</reference>
<gene>
    <name evidence="1" type="ORF">JOC58_002413</name>
</gene>
<accession>A0ABU1IZU6</accession>
<sequence length="103" mass="12163">MRLEDNGIFIVENEDISGILCYFAKDGVLFEDGFRLEMELQEMVFFPGSIHAVQFPEHLLLQDEDEDTDEEIRQEIRTQNEQWEQEIRQAIYNVIGYVEETSS</sequence>
<proteinExistence type="predicted"/>